<dbReference type="CDD" id="cd21453">
    <property type="entry name" value="DLC-like_DNAL4"/>
    <property type="match status" value="1"/>
</dbReference>
<sequence>MADLGSTANLADKGAAAAPAQGGGGGGDKAEEKTRNFNYPLVKICDMMEELRAEAVDMVVTAVEKHPGNYEAAAKTIKELMDKRCGSSWHAIVGEGYGFEITHELRNLLYMYFGGNLGILVWKQS</sequence>
<evidence type="ECO:0000313" key="12">
    <source>
        <dbReference type="EMBL" id="KAJ3054436.1"/>
    </source>
</evidence>
<keyword evidence="5 11" id="KW-0243">Dynein</keyword>
<evidence type="ECO:0000256" key="1">
    <source>
        <dbReference type="ARBA" id="ARBA00004430"/>
    </source>
</evidence>
<keyword evidence="8 11" id="KW-0206">Cytoskeleton</keyword>
<evidence type="ECO:0000313" key="13">
    <source>
        <dbReference type="Proteomes" id="UP001212841"/>
    </source>
</evidence>
<evidence type="ECO:0000256" key="4">
    <source>
        <dbReference type="ARBA" id="ARBA00022701"/>
    </source>
</evidence>
<keyword evidence="9" id="KW-0966">Cell projection</keyword>
<dbReference type="GO" id="GO:0007017">
    <property type="term" value="P:microtubule-based process"/>
    <property type="evidence" value="ECO:0007669"/>
    <property type="project" value="InterPro"/>
</dbReference>
<dbReference type="SUPFAM" id="SSF54648">
    <property type="entry name" value="DLC"/>
    <property type="match status" value="1"/>
</dbReference>
<keyword evidence="4 11" id="KW-0493">Microtubule</keyword>
<name>A0AAD5X7B5_9FUNG</name>
<evidence type="ECO:0000256" key="11">
    <source>
        <dbReference type="RuleBase" id="RU365010"/>
    </source>
</evidence>
<gene>
    <name evidence="12" type="primary">DNAL4</name>
    <name evidence="12" type="ORF">HK097_001841</name>
</gene>
<dbReference type="GO" id="GO:0030286">
    <property type="term" value="C:dynein complex"/>
    <property type="evidence" value="ECO:0007669"/>
    <property type="project" value="UniProtKB-KW"/>
</dbReference>
<evidence type="ECO:0000256" key="6">
    <source>
        <dbReference type="ARBA" id="ARBA00023069"/>
    </source>
</evidence>
<protein>
    <recommendedName>
        <fullName evidence="11">Dynein light chain</fullName>
    </recommendedName>
</protein>
<organism evidence="12 13">
    <name type="scientific">Rhizophlyctis rosea</name>
    <dbReference type="NCBI Taxonomy" id="64517"/>
    <lineage>
        <taxon>Eukaryota</taxon>
        <taxon>Fungi</taxon>
        <taxon>Fungi incertae sedis</taxon>
        <taxon>Chytridiomycota</taxon>
        <taxon>Chytridiomycota incertae sedis</taxon>
        <taxon>Chytridiomycetes</taxon>
        <taxon>Rhizophlyctidales</taxon>
        <taxon>Rhizophlyctidaceae</taxon>
        <taxon>Rhizophlyctis</taxon>
    </lineage>
</organism>
<dbReference type="GO" id="GO:0005874">
    <property type="term" value="C:microtubule"/>
    <property type="evidence" value="ECO:0007669"/>
    <property type="project" value="UniProtKB-KW"/>
</dbReference>
<dbReference type="AlphaFoldDB" id="A0AAD5X7B5"/>
<keyword evidence="7 11" id="KW-0505">Motor protein</keyword>
<dbReference type="EMBL" id="JADGJD010000138">
    <property type="protein sequence ID" value="KAJ3054436.1"/>
    <property type="molecule type" value="Genomic_DNA"/>
</dbReference>
<keyword evidence="11" id="KW-0813">Transport</keyword>
<keyword evidence="3 11" id="KW-0963">Cytoplasm</keyword>
<dbReference type="GO" id="GO:0005930">
    <property type="term" value="C:axoneme"/>
    <property type="evidence" value="ECO:0007669"/>
    <property type="project" value="UniProtKB-SubCell"/>
</dbReference>
<evidence type="ECO:0000256" key="5">
    <source>
        <dbReference type="ARBA" id="ARBA00023017"/>
    </source>
</evidence>
<comment type="caution">
    <text evidence="12">The sequence shown here is derived from an EMBL/GenBank/DDBJ whole genome shotgun (WGS) entry which is preliminary data.</text>
</comment>
<evidence type="ECO:0000256" key="7">
    <source>
        <dbReference type="ARBA" id="ARBA00023175"/>
    </source>
</evidence>
<dbReference type="FunFam" id="3.30.740.10:FF:000002">
    <property type="entry name" value="Dynein light chain"/>
    <property type="match status" value="1"/>
</dbReference>
<proteinExistence type="inferred from homology"/>
<dbReference type="SMART" id="SM01375">
    <property type="entry name" value="Dynein_light"/>
    <property type="match status" value="1"/>
</dbReference>
<accession>A0AAD5X7B5</accession>
<comment type="function">
    <text evidence="11">Acts as one of several non-catalytic accessory components of the cytoplasmic dynein complex that are thought to be involved in linking dynein to cargos and to adapter proteins that regulate dynein function. Cytoplasmic dynein acts as a motor for the intracellular retrograde motility of vesicles and organelles along microtubules. May play a role in changing or maintaining the spatial distribution of cytoskeletal structures.</text>
</comment>
<dbReference type="InterPro" id="IPR001372">
    <property type="entry name" value="Dynein_light_chain_typ-1/2"/>
</dbReference>
<evidence type="ECO:0000256" key="9">
    <source>
        <dbReference type="ARBA" id="ARBA00023273"/>
    </source>
</evidence>
<comment type="subunit">
    <text evidence="11">Cytoplasmic dynein consists of two catalytic heavy chains (HCs) and a number of non-catalytic subunits which present intermediate chains (ICs), light intermediate chains (LICs) and light chains (LCs).</text>
</comment>
<dbReference type="InterPro" id="IPR037177">
    <property type="entry name" value="DLC_sf"/>
</dbReference>
<keyword evidence="6" id="KW-0969">Cilium</keyword>
<evidence type="ECO:0000256" key="3">
    <source>
        <dbReference type="ARBA" id="ARBA00022490"/>
    </source>
</evidence>
<dbReference type="Pfam" id="PF01221">
    <property type="entry name" value="Dynein_light"/>
    <property type="match status" value="1"/>
</dbReference>
<dbReference type="Gene3D" id="3.30.740.10">
    <property type="entry name" value="Protein Inhibitor Of Neuronal Nitric Oxide Synthase"/>
    <property type="match status" value="1"/>
</dbReference>
<comment type="subcellular location">
    <subcellularLocation>
        <location evidence="1">Cytoplasm</location>
        <location evidence="1">Cytoskeleton</location>
        <location evidence="1">Cilium axoneme</location>
    </subcellularLocation>
</comment>
<dbReference type="PANTHER" id="PTHR11886:SF2">
    <property type="entry name" value="DYNEIN AXONEMAL LIGHT CHAIN 4"/>
    <property type="match status" value="1"/>
</dbReference>
<comment type="subunit">
    <text evidence="2">Consists of at least two heavy chains and a number of intermediate and light chains.</text>
</comment>
<evidence type="ECO:0000256" key="8">
    <source>
        <dbReference type="ARBA" id="ARBA00023212"/>
    </source>
</evidence>
<keyword evidence="13" id="KW-1185">Reference proteome</keyword>
<evidence type="ECO:0000256" key="10">
    <source>
        <dbReference type="ARBA" id="ARBA00057688"/>
    </source>
</evidence>
<evidence type="ECO:0000256" key="2">
    <source>
        <dbReference type="ARBA" id="ARBA00011655"/>
    </source>
</evidence>
<comment type="function">
    <text evidence="10">Force generating protein of respiratory cilia. Produces force towards the minus ends of microtubules. Dynein has ATPase activity.</text>
</comment>
<comment type="similarity">
    <text evidence="11">Belongs to the dynein light chain family.</text>
</comment>
<dbReference type="Proteomes" id="UP001212841">
    <property type="component" value="Unassembled WGS sequence"/>
</dbReference>
<reference evidence="12" key="1">
    <citation type="submission" date="2020-05" db="EMBL/GenBank/DDBJ databases">
        <title>Phylogenomic resolution of chytrid fungi.</title>
        <authorList>
            <person name="Stajich J.E."/>
            <person name="Amses K."/>
            <person name="Simmons R."/>
            <person name="Seto K."/>
            <person name="Myers J."/>
            <person name="Bonds A."/>
            <person name="Quandt C.A."/>
            <person name="Barry K."/>
            <person name="Liu P."/>
            <person name="Grigoriev I."/>
            <person name="Longcore J.E."/>
            <person name="James T.Y."/>
        </authorList>
    </citation>
    <scope>NUCLEOTIDE SEQUENCE</scope>
    <source>
        <strain evidence="12">JEL0318</strain>
    </source>
</reference>
<dbReference type="PANTHER" id="PTHR11886">
    <property type="entry name" value="DYNEIN LIGHT CHAIN"/>
    <property type="match status" value="1"/>
</dbReference>